<sequence length="609" mass="67564">MSETSPHPPSLETLKTALGERFGVLAESNTHQLTVIARNTDVAVGDLFLLPCKRGPERFYVFRTTQYANVMNRTLDMNDVARNKLTMLGSYLSQDLAEENLIELKGIVLGFAQRDDDVWTFHRPRRLPEHLTEVYRVDAGDPAVADVVRTLMESQLGSDGLYIGDVLAGETPLAGVRVQLPAYALSHHLGIFGRTGCGKSNTMMVFLSSIMDHNRLVATGERQDRRCSILAIDPHDEFQTWHHRIGGRDGIRGIVHGYTTGQRENLVDPFYYLTGRQPATPGLERPLELSWADITPQDLASVIEMTDQQLSFSNRFFSQPDASGQASGDRWIRDLFDLTKEAAENDSRSSDVHPGTIDGVKRRLGFLQAGNNRIFTEYSPHDGKPYDSILPDVIVAMERGRVVIVDTTLVSEVEQFMFSTVVARVLFLLRKALRSSDDPARLETEIRSALGNDDDSGNTGMQALADELWSRVEAGALPYLVGDRVVSTDDLPYVNVVIEEAPSVLNPERIRFGSVFRDISRQGRKFGIGLTVISQQVTAIDQGILTQINTELTMALGNEEERRAAVRNASADLTGFERELQVMGKGQALATASYRDIPLPTQAPNFDTL</sequence>
<evidence type="ECO:0000259" key="1">
    <source>
        <dbReference type="Pfam" id="PF01935"/>
    </source>
</evidence>
<organism evidence="2 3">
    <name type="scientific">Luteolibacter flavescens</name>
    <dbReference type="NCBI Taxonomy" id="1859460"/>
    <lineage>
        <taxon>Bacteria</taxon>
        <taxon>Pseudomonadati</taxon>
        <taxon>Verrucomicrobiota</taxon>
        <taxon>Verrucomicrobiia</taxon>
        <taxon>Verrucomicrobiales</taxon>
        <taxon>Verrucomicrobiaceae</taxon>
        <taxon>Luteolibacter</taxon>
    </lineage>
</organism>
<dbReference type="Proteomes" id="UP001207930">
    <property type="component" value="Unassembled WGS sequence"/>
</dbReference>
<dbReference type="RefSeq" id="WP_264502681.1">
    <property type="nucleotide sequence ID" value="NZ_JAPDDS010000011.1"/>
</dbReference>
<name>A0ABT3FT07_9BACT</name>
<dbReference type="SUPFAM" id="SSF52540">
    <property type="entry name" value="P-loop containing nucleoside triphosphate hydrolases"/>
    <property type="match status" value="1"/>
</dbReference>
<feature type="domain" description="Helicase HerA central" evidence="1">
    <location>
        <begin position="163"/>
        <end position="423"/>
    </location>
</feature>
<dbReference type="PANTHER" id="PTHR42957:SF1">
    <property type="entry name" value="HELICASE MJ1565-RELATED"/>
    <property type="match status" value="1"/>
</dbReference>
<comment type="caution">
    <text evidence="2">The sequence shown here is derived from an EMBL/GenBank/DDBJ whole genome shotgun (WGS) entry which is preliminary data.</text>
</comment>
<accession>A0ABT3FT07</accession>
<proteinExistence type="predicted"/>
<dbReference type="Pfam" id="PF01935">
    <property type="entry name" value="DUF87"/>
    <property type="match status" value="1"/>
</dbReference>
<gene>
    <name evidence="2" type="ORF">OKA04_18450</name>
</gene>
<keyword evidence="3" id="KW-1185">Reference proteome</keyword>
<dbReference type="PANTHER" id="PTHR42957">
    <property type="entry name" value="HELICASE MJ1565-RELATED"/>
    <property type="match status" value="1"/>
</dbReference>
<dbReference type="InterPro" id="IPR027417">
    <property type="entry name" value="P-loop_NTPase"/>
</dbReference>
<dbReference type="EMBL" id="JAPDDS010000011">
    <property type="protein sequence ID" value="MCW1886726.1"/>
    <property type="molecule type" value="Genomic_DNA"/>
</dbReference>
<dbReference type="InterPro" id="IPR008571">
    <property type="entry name" value="HerA-like"/>
</dbReference>
<dbReference type="InterPro" id="IPR002789">
    <property type="entry name" value="HerA_central"/>
</dbReference>
<evidence type="ECO:0000313" key="2">
    <source>
        <dbReference type="EMBL" id="MCW1886726.1"/>
    </source>
</evidence>
<dbReference type="Gene3D" id="3.40.50.300">
    <property type="entry name" value="P-loop containing nucleotide triphosphate hydrolases"/>
    <property type="match status" value="2"/>
</dbReference>
<evidence type="ECO:0000313" key="3">
    <source>
        <dbReference type="Proteomes" id="UP001207930"/>
    </source>
</evidence>
<reference evidence="2 3" key="1">
    <citation type="submission" date="2022-10" db="EMBL/GenBank/DDBJ databases">
        <title>Luteolibacter flavescens strain MCCC 1K03193, whole genome shotgun sequencing project.</title>
        <authorList>
            <person name="Zhao G."/>
            <person name="Shen L."/>
        </authorList>
    </citation>
    <scope>NUCLEOTIDE SEQUENCE [LARGE SCALE GENOMIC DNA]</scope>
    <source>
        <strain evidence="2 3">MCCC 1K03193</strain>
    </source>
</reference>
<protein>
    <submittedName>
        <fullName evidence="2">DUF87 domain-containing protein</fullName>
    </submittedName>
</protein>